<accession>F8NST4</accession>
<dbReference type="Proteomes" id="UP000008064">
    <property type="component" value="Unassembled WGS sequence"/>
</dbReference>
<dbReference type="RefSeq" id="XP_007317181.1">
    <property type="nucleotide sequence ID" value="XM_007317119.1"/>
</dbReference>
<proteinExistence type="predicted"/>
<dbReference type="AlphaFoldDB" id="F8NST4"/>
<dbReference type="HOGENOM" id="CLU_018294_8_0_1"/>
<organism>
    <name type="scientific">Serpula lacrymans var. lacrymans (strain S7.9)</name>
    <name type="common">Dry rot fungus</name>
    <dbReference type="NCBI Taxonomy" id="578457"/>
    <lineage>
        <taxon>Eukaryota</taxon>
        <taxon>Fungi</taxon>
        <taxon>Dikarya</taxon>
        <taxon>Basidiomycota</taxon>
        <taxon>Agaricomycotina</taxon>
        <taxon>Agaricomycetes</taxon>
        <taxon>Agaricomycetidae</taxon>
        <taxon>Boletales</taxon>
        <taxon>Coniophorineae</taxon>
        <taxon>Serpulaceae</taxon>
        <taxon>Serpula</taxon>
    </lineage>
</organism>
<dbReference type="GeneID" id="18814755"/>
<dbReference type="EMBL" id="GL945432">
    <property type="protein sequence ID" value="EGO27008.1"/>
    <property type="molecule type" value="Genomic_DNA"/>
</dbReference>
<feature type="region of interest" description="Disordered" evidence="1">
    <location>
        <begin position="1"/>
        <end position="38"/>
    </location>
</feature>
<sequence>MPPERKCKPCAQTTPYKKSKPRVQGKNTPKTSAVNAPKHAHSHLTLHDWLTVVAYHDNNQPITQQDVVKHFTNRAEGALVFTQSSLSHHLSAKGRQDDKEHLAPTPMALSSKKVRVVTRPDVKKSLFMWTKHMEEKREYITGPMLMAKREKFEEAMNVPPEERMKSDG</sequence>
<name>F8NST4_SERL9</name>
<protein>
    <submittedName>
        <fullName evidence="2">Uncharacterized protein</fullName>
    </submittedName>
</protein>
<evidence type="ECO:0000256" key="1">
    <source>
        <dbReference type="SAM" id="MobiDB-lite"/>
    </source>
</evidence>
<gene>
    <name evidence="2" type="ORF">SERLADRAFT_436838</name>
</gene>
<dbReference type="KEGG" id="sla:SERLADRAFT_436838"/>
<evidence type="ECO:0000313" key="2">
    <source>
        <dbReference type="EMBL" id="EGO27008.1"/>
    </source>
</evidence>
<reference evidence="2" key="1">
    <citation type="submission" date="2011-04" db="EMBL/GenBank/DDBJ databases">
        <title>Evolution of plant cell wall degrading machinery underlies the functional diversity of forest fungi.</title>
        <authorList>
            <consortium name="US DOE Joint Genome Institute (JGI-PGF)"/>
            <person name="Eastwood D.C."/>
            <person name="Floudas D."/>
            <person name="Binder M."/>
            <person name="Majcherczyk A."/>
            <person name="Schneider P."/>
            <person name="Aerts A."/>
            <person name="Asiegbu F.O."/>
            <person name="Baker S.E."/>
            <person name="Barry K."/>
            <person name="Bendiksby M."/>
            <person name="Blumentritt M."/>
            <person name="Coutinho P.M."/>
            <person name="Cullen D."/>
            <person name="Cullen D."/>
            <person name="Gathman A."/>
            <person name="Goodell B."/>
            <person name="Henrissat B."/>
            <person name="Ihrmark K."/>
            <person name="Kauserud H."/>
            <person name="Kohler A."/>
            <person name="LaButti K."/>
            <person name="Lapidus A."/>
            <person name="Lavin J.L."/>
            <person name="Lee Y.-H."/>
            <person name="Lindquist E."/>
            <person name="Lilly W."/>
            <person name="Lucas S."/>
            <person name="Morin E."/>
            <person name="Murat C."/>
            <person name="Oguiza J.A."/>
            <person name="Park J."/>
            <person name="Pisabarro A.G."/>
            <person name="Riley R."/>
            <person name="Rosling A."/>
            <person name="Salamov A."/>
            <person name="Schmidt O."/>
            <person name="Schmutz J."/>
            <person name="Skrede I."/>
            <person name="Stenlid J."/>
            <person name="Wiebenga A."/>
            <person name="Xie X."/>
            <person name="Kues U."/>
            <person name="Hibbett D.S."/>
            <person name="Hoffmeister D."/>
            <person name="Hogberg N."/>
            <person name="Martin F."/>
            <person name="Grigoriev I.V."/>
            <person name="Watkinson S.C."/>
        </authorList>
    </citation>
    <scope>NUCLEOTIDE SEQUENCE</scope>
    <source>
        <strain evidence="2">S7.9</strain>
    </source>
</reference>
<feature type="compositionally biased region" description="Polar residues" evidence="1">
    <location>
        <begin position="25"/>
        <end position="34"/>
    </location>
</feature>
<dbReference type="OrthoDB" id="3180757at2759"/>